<dbReference type="RefSeq" id="XP_015605822.1">
    <property type="nucleotide sequence ID" value="XM_015750336.2"/>
</dbReference>
<reference evidence="3" key="1">
    <citation type="submission" date="2025-08" db="UniProtKB">
        <authorList>
            <consortium name="RefSeq"/>
        </authorList>
    </citation>
    <scope>IDENTIFICATION</scope>
</reference>
<dbReference type="GeneID" id="107272811"/>
<gene>
    <name evidence="3" type="primary">LOC107272811</name>
</gene>
<evidence type="ECO:0000313" key="2">
    <source>
        <dbReference type="Proteomes" id="UP000694920"/>
    </source>
</evidence>
<feature type="chain" id="PRO_5042587363" evidence="1">
    <location>
        <begin position="25"/>
        <end position="100"/>
    </location>
</feature>
<feature type="signal peptide" evidence="1">
    <location>
        <begin position="1"/>
        <end position="24"/>
    </location>
</feature>
<keyword evidence="2" id="KW-1185">Reference proteome</keyword>
<evidence type="ECO:0000313" key="3">
    <source>
        <dbReference type="RefSeq" id="XP_015605822.1"/>
    </source>
</evidence>
<evidence type="ECO:0000256" key="1">
    <source>
        <dbReference type="SAM" id="SignalP"/>
    </source>
</evidence>
<dbReference type="Proteomes" id="UP000694920">
    <property type="component" value="Unplaced"/>
</dbReference>
<dbReference type="KEGG" id="ccin:107272811"/>
<dbReference type="AlphaFoldDB" id="A0AAJ7CAA4"/>
<organism evidence="2 3">
    <name type="scientific">Cephus cinctus</name>
    <name type="common">Wheat stem sawfly</name>
    <dbReference type="NCBI Taxonomy" id="211228"/>
    <lineage>
        <taxon>Eukaryota</taxon>
        <taxon>Metazoa</taxon>
        <taxon>Ecdysozoa</taxon>
        <taxon>Arthropoda</taxon>
        <taxon>Hexapoda</taxon>
        <taxon>Insecta</taxon>
        <taxon>Pterygota</taxon>
        <taxon>Neoptera</taxon>
        <taxon>Endopterygota</taxon>
        <taxon>Hymenoptera</taxon>
        <taxon>Cephoidea</taxon>
        <taxon>Cephidae</taxon>
        <taxon>Cephus</taxon>
    </lineage>
</organism>
<keyword evidence="1" id="KW-0732">Signal</keyword>
<name>A0AAJ7CAA4_CEPCN</name>
<accession>A0AAJ7CAA4</accession>
<proteinExistence type="predicted"/>
<protein>
    <submittedName>
        <fullName evidence="3">Uncharacterized protein LOC107272811</fullName>
    </submittedName>
</protein>
<sequence length="100" mass="10451">MQGKFVCVFALVALVIMSFTEVDACRRCGCDSCGCGSSGGGSIIAPMPQLLPQPLSLSVIDGGNSCGGCGSYYDGPSYLPRRYCGGCLSRKLYRLQSSCC</sequence>